<dbReference type="InterPro" id="IPR000415">
    <property type="entry name" value="Nitroreductase-like"/>
</dbReference>
<sequence>MDLDKLMSKHLTRAFDPTKTIPEETLQQLLKFLRSTPSSTNIQPNHFYVIATAEGKEHLVANLGERFQDNGGKILNSSHTIILTTRADLPESHIKEVFDKETADGRFADPAKRALWQSMTRDFLNLRNYGYKDLNHWMEKQTYMALGMTMMAAAELGVEAMPLEGFDPTSVDKAFKIRETGHTTTVLLALGYPDLTRVYTDPISRFEPDRLFTFA</sequence>
<comment type="caution">
    <text evidence="4">The sequence shown here is derived from an EMBL/GenBank/DDBJ whole genome shotgun (WGS) entry which is preliminary data.</text>
</comment>
<dbReference type="GO" id="GO:0016491">
    <property type="term" value="F:oxidoreductase activity"/>
    <property type="evidence" value="ECO:0007669"/>
    <property type="project" value="UniProtKB-KW"/>
</dbReference>
<dbReference type="RefSeq" id="WP_210155654.1">
    <property type="nucleotide sequence ID" value="NZ_JAFCNB010000005.1"/>
</dbReference>
<dbReference type="PANTHER" id="PTHR43673">
    <property type="entry name" value="NAD(P)H NITROREDUCTASE YDGI-RELATED"/>
    <property type="match status" value="1"/>
</dbReference>
<dbReference type="InterPro" id="IPR029479">
    <property type="entry name" value="Nitroreductase"/>
</dbReference>
<dbReference type="PANTHER" id="PTHR43673:SF10">
    <property type="entry name" value="NADH DEHYDROGENASE_NAD(P)H NITROREDUCTASE XCC3605-RELATED"/>
    <property type="match status" value="1"/>
</dbReference>
<accession>A0A940WEV8</accession>
<name>A0A940WEV8_9ACTN</name>
<protein>
    <submittedName>
        <fullName evidence="4">Nitroreductase family protein</fullName>
    </submittedName>
</protein>
<keyword evidence="5" id="KW-1185">Reference proteome</keyword>
<dbReference type="EMBL" id="JAFCNB010000005">
    <property type="protein sequence ID" value="MBP2704344.1"/>
    <property type="molecule type" value="Genomic_DNA"/>
</dbReference>
<comment type="similarity">
    <text evidence="1">Belongs to the nitroreductase family.</text>
</comment>
<dbReference type="Gene3D" id="3.40.109.10">
    <property type="entry name" value="NADH Oxidase"/>
    <property type="match status" value="1"/>
</dbReference>
<dbReference type="Proteomes" id="UP000674234">
    <property type="component" value="Unassembled WGS sequence"/>
</dbReference>
<dbReference type="Pfam" id="PF00881">
    <property type="entry name" value="Nitroreductase"/>
    <property type="match status" value="1"/>
</dbReference>
<gene>
    <name evidence="4" type="ORF">JOL79_11020</name>
</gene>
<evidence type="ECO:0000256" key="1">
    <source>
        <dbReference type="ARBA" id="ARBA00007118"/>
    </source>
</evidence>
<evidence type="ECO:0000313" key="5">
    <source>
        <dbReference type="Proteomes" id="UP000674234"/>
    </source>
</evidence>
<keyword evidence="2" id="KW-0560">Oxidoreductase</keyword>
<evidence type="ECO:0000313" key="4">
    <source>
        <dbReference type="EMBL" id="MBP2704344.1"/>
    </source>
</evidence>
<proteinExistence type="inferred from homology"/>
<evidence type="ECO:0000259" key="3">
    <source>
        <dbReference type="Pfam" id="PF00881"/>
    </source>
</evidence>
<feature type="domain" description="Nitroreductase" evidence="3">
    <location>
        <begin position="11"/>
        <end position="192"/>
    </location>
</feature>
<dbReference type="AlphaFoldDB" id="A0A940WEV8"/>
<dbReference type="SUPFAM" id="SSF55469">
    <property type="entry name" value="FMN-dependent nitroreductase-like"/>
    <property type="match status" value="1"/>
</dbReference>
<reference evidence="4" key="1">
    <citation type="submission" date="2021-02" db="EMBL/GenBank/DDBJ databases">
        <title>Draft genome sequence of Microbispora sp. RL4-1S isolated from rice leaves in Thailand.</title>
        <authorList>
            <person name="Muangham S."/>
            <person name="Duangmal K."/>
        </authorList>
    </citation>
    <scope>NUCLEOTIDE SEQUENCE</scope>
    <source>
        <strain evidence="4">RL4-1S</strain>
    </source>
</reference>
<evidence type="ECO:0000256" key="2">
    <source>
        <dbReference type="ARBA" id="ARBA00023002"/>
    </source>
</evidence>
<organism evidence="4 5">
    <name type="scientific">Microbispora oryzae</name>
    <dbReference type="NCBI Taxonomy" id="2806554"/>
    <lineage>
        <taxon>Bacteria</taxon>
        <taxon>Bacillati</taxon>
        <taxon>Actinomycetota</taxon>
        <taxon>Actinomycetes</taxon>
        <taxon>Streptosporangiales</taxon>
        <taxon>Streptosporangiaceae</taxon>
        <taxon>Microbispora</taxon>
    </lineage>
</organism>